<accession>A0A364NKP6</accession>
<organism evidence="2 3">
    <name type="scientific">Nitrincola tibetensis</name>
    <dbReference type="NCBI Taxonomy" id="2219697"/>
    <lineage>
        <taxon>Bacteria</taxon>
        <taxon>Pseudomonadati</taxon>
        <taxon>Pseudomonadota</taxon>
        <taxon>Gammaproteobacteria</taxon>
        <taxon>Oceanospirillales</taxon>
        <taxon>Oceanospirillaceae</taxon>
        <taxon>Nitrincola</taxon>
    </lineage>
</organism>
<dbReference type="RefSeq" id="WP_112159517.1">
    <property type="nucleotide sequence ID" value="NZ_QKRX01000008.1"/>
</dbReference>
<dbReference type="EMBL" id="QKRX01000008">
    <property type="protein sequence ID" value="RAU17666.1"/>
    <property type="molecule type" value="Genomic_DNA"/>
</dbReference>
<evidence type="ECO:0008006" key="4">
    <source>
        <dbReference type="Google" id="ProtNLM"/>
    </source>
</evidence>
<comment type="caution">
    <text evidence="2">The sequence shown here is derived from an EMBL/GenBank/DDBJ whole genome shotgun (WGS) entry which is preliminary data.</text>
</comment>
<reference evidence="2 3" key="1">
    <citation type="submission" date="2018-06" db="EMBL/GenBank/DDBJ databases">
        <title>Nitrincola tibetense sp. nov., isolated from Lake XuguoCo on Tibetan Plateau.</title>
        <authorList>
            <person name="Xing P."/>
        </authorList>
    </citation>
    <scope>NUCLEOTIDE SEQUENCE [LARGE SCALE GENOMIC DNA]</scope>
    <source>
        <strain evidence="3">xg18</strain>
    </source>
</reference>
<dbReference type="Pfam" id="PF13584">
    <property type="entry name" value="BatD"/>
    <property type="match status" value="1"/>
</dbReference>
<keyword evidence="1" id="KW-0812">Transmembrane</keyword>
<proteinExistence type="predicted"/>
<protein>
    <recommendedName>
        <fullName evidence="4">Protein BatD</fullName>
    </recommendedName>
</protein>
<dbReference type="PANTHER" id="PTHR40940:SF1">
    <property type="entry name" value="PROTEIN BATD"/>
    <property type="match status" value="1"/>
</dbReference>
<evidence type="ECO:0000313" key="3">
    <source>
        <dbReference type="Proteomes" id="UP000250744"/>
    </source>
</evidence>
<evidence type="ECO:0000313" key="2">
    <source>
        <dbReference type="EMBL" id="RAU17666.1"/>
    </source>
</evidence>
<dbReference type="AlphaFoldDB" id="A0A364NKP6"/>
<evidence type="ECO:0000256" key="1">
    <source>
        <dbReference type="SAM" id="Phobius"/>
    </source>
</evidence>
<keyword evidence="1" id="KW-1133">Transmembrane helix</keyword>
<feature type="transmembrane region" description="Helical" evidence="1">
    <location>
        <begin position="407"/>
        <end position="425"/>
    </location>
</feature>
<sequence length="442" mass="49712">MNTKLKQAFITVFFICWVISVPVAAELQVNIDRQSLTLDDRAVLTIEANGDFQLPPDLSPLQQDFRLGAIQRSLVTTHTAGNRQSRTRWQIPISAKTTGSVVLPPLKLQNFISEPIQLSITPGRERAPASTAAQFNDLVIEARLDRLIVYKNAQLIMDVTLFHRQPLPDDTEFVPPYIESGRVIRLQPPNTRTAEVNREPYLVTEFSFALFPNEEGYIRIEGPALRLPEGNLFLLDELLADDLEVEVLPQAHETHDGHWLPSENVFLSDTLGSLPLGDEPRLLRSITLTAVGLTSDHLPDNLLPGEAYSHYTLVGRQSDEHLSSQGVTSVLQELWLLTPELEGTYPHPGTEIHWWDTLSDQARITSKPHGEITIGSEFIPSAVIDIATSPSIKPHKGEDQDFNTQRLGLITATLMLLIVLSYTFYQRWNQHLNRRVTLKRPV</sequence>
<gene>
    <name evidence="2" type="ORF">DN062_11740</name>
</gene>
<dbReference type="Proteomes" id="UP000250744">
    <property type="component" value="Unassembled WGS sequence"/>
</dbReference>
<keyword evidence="1" id="KW-0472">Membrane</keyword>
<dbReference type="InterPro" id="IPR025738">
    <property type="entry name" value="BatD"/>
</dbReference>
<name>A0A364NKP6_9GAMM</name>
<dbReference type="PANTHER" id="PTHR40940">
    <property type="entry name" value="PROTEIN BATD-RELATED"/>
    <property type="match status" value="1"/>
</dbReference>
<dbReference type="OrthoDB" id="5293418at2"/>
<keyword evidence="3" id="KW-1185">Reference proteome</keyword>